<sequence>MSAFIVDDSAINRVVSHIYMHAGRNSMLGVSYMRALENYPLHLNEGLNKLADDMFKLNVLAVDIRYPSDPDVKSEIDEFQYKFTPDTGSLHQVLASLRCWLYQCSEGDIPETSGLYEAMTKIKHSLAYEIIDASPEWKATTWG</sequence>
<evidence type="ECO:0000313" key="1">
    <source>
        <dbReference type="EMBL" id="KKK60185.1"/>
    </source>
</evidence>
<accession>A0A0F8XGQ4</accession>
<organism evidence="1">
    <name type="scientific">marine sediment metagenome</name>
    <dbReference type="NCBI Taxonomy" id="412755"/>
    <lineage>
        <taxon>unclassified sequences</taxon>
        <taxon>metagenomes</taxon>
        <taxon>ecological metagenomes</taxon>
    </lineage>
</organism>
<proteinExistence type="predicted"/>
<dbReference type="EMBL" id="LAZR01063095">
    <property type="protein sequence ID" value="KKK60185.1"/>
    <property type="molecule type" value="Genomic_DNA"/>
</dbReference>
<reference evidence="1" key="1">
    <citation type="journal article" date="2015" name="Nature">
        <title>Complex archaea that bridge the gap between prokaryotes and eukaryotes.</title>
        <authorList>
            <person name="Spang A."/>
            <person name="Saw J.H."/>
            <person name="Jorgensen S.L."/>
            <person name="Zaremba-Niedzwiedzka K."/>
            <person name="Martijn J."/>
            <person name="Lind A.E."/>
            <person name="van Eijk R."/>
            <person name="Schleper C."/>
            <person name="Guy L."/>
            <person name="Ettema T.J."/>
        </authorList>
    </citation>
    <scope>NUCLEOTIDE SEQUENCE</scope>
</reference>
<dbReference type="AlphaFoldDB" id="A0A0F8XGQ4"/>
<gene>
    <name evidence="1" type="ORF">LCGC14_3026860</name>
</gene>
<comment type="caution">
    <text evidence="1">The sequence shown here is derived from an EMBL/GenBank/DDBJ whole genome shotgun (WGS) entry which is preliminary data.</text>
</comment>
<name>A0A0F8XGQ4_9ZZZZ</name>
<protein>
    <submittedName>
        <fullName evidence="1">Uncharacterized protein</fullName>
    </submittedName>
</protein>